<evidence type="ECO:0000313" key="2">
    <source>
        <dbReference type="Proteomes" id="UP001163603"/>
    </source>
</evidence>
<proteinExistence type="predicted"/>
<gene>
    <name evidence="1" type="ORF">Pint_05859</name>
</gene>
<reference evidence="2" key="1">
    <citation type="journal article" date="2023" name="G3 (Bethesda)">
        <title>Genome assembly and association tests identify interacting loci associated with vigor, precocity, and sex in interspecific pistachio rootstocks.</title>
        <authorList>
            <person name="Palmer W."/>
            <person name="Jacygrad E."/>
            <person name="Sagayaradj S."/>
            <person name="Cavanaugh K."/>
            <person name="Han R."/>
            <person name="Bertier L."/>
            <person name="Beede B."/>
            <person name="Kafkas S."/>
            <person name="Golino D."/>
            <person name="Preece J."/>
            <person name="Michelmore R."/>
        </authorList>
    </citation>
    <scope>NUCLEOTIDE SEQUENCE [LARGE SCALE GENOMIC DNA]</scope>
</reference>
<keyword evidence="2" id="KW-1185">Reference proteome</keyword>
<protein>
    <submittedName>
        <fullName evidence="1">Uncharacterized protein</fullName>
    </submittedName>
</protein>
<dbReference type="EMBL" id="CM047738">
    <property type="protein sequence ID" value="KAJ0046058.1"/>
    <property type="molecule type" value="Genomic_DNA"/>
</dbReference>
<evidence type="ECO:0000313" key="1">
    <source>
        <dbReference type="EMBL" id="KAJ0046058.1"/>
    </source>
</evidence>
<comment type="caution">
    <text evidence="1">The sequence shown here is derived from an EMBL/GenBank/DDBJ whole genome shotgun (WGS) entry which is preliminary data.</text>
</comment>
<accession>A0ACC0Z791</accession>
<organism evidence="1 2">
    <name type="scientific">Pistacia integerrima</name>
    <dbReference type="NCBI Taxonomy" id="434235"/>
    <lineage>
        <taxon>Eukaryota</taxon>
        <taxon>Viridiplantae</taxon>
        <taxon>Streptophyta</taxon>
        <taxon>Embryophyta</taxon>
        <taxon>Tracheophyta</taxon>
        <taxon>Spermatophyta</taxon>
        <taxon>Magnoliopsida</taxon>
        <taxon>eudicotyledons</taxon>
        <taxon>Gunneridae</taxon>
        <taxon>Pentapetalae</taxon>
        <taxon>rosids</taxon>
        <taxon>malvids</taxon>
        <taxon>Sapindales</taxon>
        <taxon>Anacardiaceae</taxon>
        <taxon>Pistacia</taxon>
    </lineage>
</organism>
<dbReference type="Proteomes" id="UP001163603">
    <property type="component" value="Chromosome 3"/>
</dbReference>
<name>A0ACC0Z791_9ROSI</name>
<sequence length="802" mass="91188">MPSVGMRRTTRVFGVVKGADGARVLRSGRRLWPEFGDWYQQPLVKKSSGNGPGGLKCKPNGWTHVEKIKLKHEEEREDEETDVTEIIKNEKETKVCKKVKEEEEKEAKVMDKMFGIVYRRKRKRLGGKSSELSGDKMYGIRFRRRQRRRKSEESGVGSERLAELVREDEEVGGFRVFGISLESSCIGRSSWFARFVSLVLRYMVKARLEMPALASFLLSQPINEALSTNGIRFLWDPPIGVAGMFKLFGVMQVMPSFSLDFSAVPSCFMYIHCSMLIRLKRLPPVLVNNLVSLDSNDEIMSSIRSYQTYESSDEDLDHVCETKTMMPVVDSTVNRVALHPSVRASKLTGRNVQHRNALNSRTIQKRRSSLRRRRARNPSLGGAHKGSGTLVSDLVSSRKNGIPFSSVVSKNKLRSSIRSSPASRFKEVNCNKDQTRQDLVPSCCSASILVIESDRCYRVEGASVMLEVSSSREWLLVVKKDGVTRYTHRAQKMMRPCSSNRVTHDIIWTGDDNWKLEFPNRQDWLIFKDLYKECSDRNVHASVAKVIPVPGVWVVSGYEECITVPFCRPESYISINNDEVSRALTRRTANYDMDSEDVEWLKKFNNEFFTENELQNHVSEDNFELMVDAFEKAYFCSPDDYSNEEAAVNLCLDLGRREVVQAVYSYWVKKRKQKRSGLLRVFQGQQVKKPALIPKPALRKRRSFKRQASQLGRGKQPVLMQAIVEQQDAMEEQNAMLRVEEAKASAKRYVESAVGKRQRAQLLMDVADLATYKAAIALRIAEAAEVAESAEAAAAHFLDGEA</sequence>